<organism evidence="1">
    <name type="scientific">Rhizophora mucronata</name>
    <name type="common">Asiatic mangrove</name>
    <dbReference type="NCBI Taxonomy" id="61149"/>
    <lineage>
        <taxon>Eukaryota</taxon>
        <taxon>Viridiplantae</taxon>
        <taxon>Streptophyta</taxon>
        <taxon>Embryophyta</taxon>
        <taxon>Tracheophyta</taxon>
        <taxon>Spermatophyta</taxon>
        <taxon>Magnoliopsida</taxon>
        <taxon>eudicotyledons</taxon>
        <taxon>Gunneridae</taxon>
        <taxon>Pentapetalae</taxon>
        <taxon>rosids</taxon>
        <taxon>fabids</taxon>
        <taxon>Malpighiales</taxon>
        <taxon>Rhizophoraceae</taxon>
        <taxon>Rhizophora</taxon>
    </lineage>
</organism>
<proteinExistence type="predicted"/>
<name>A0A2P2JF31_RHIMU</name>
<protein>
    <submittedName>
        <fullName evidence="1">Uncharacterized protein</fullName>
    </submittedName>
</protein>
<accession>A0A2P2JF31</accession>
<sequence>MRYFLVTHLFEKKSPLNIEQIPVEEEDGRCS</sequence>
<dbReference type="AlphaFoldDB" id="A0A2P2JF31"/>
<evidence type="ECO:0000313" key="1">
    <source>
        <dbReference type="EMBL" id="MBW92081.1"/>
    </source>
</evidence>
<reference evidence="1" key="1">
    <citation type="submission" date="2018-02" db="EMBL/GenBank/DDBJ databases">
        <title>Rhizophora mucronata_Transcriptome.</title>
        <authorList>
            <person name="Meera S.P."/>
            <person name="Sreeshan A."/>
            <person name="Augustine A."/>
        </authorList>
    </citation>
    <scope>NUCLEOTIDE SEQUENCE</scope>
    <source>
        <tissue evidence="1">Leaf</tissue>
    </source>
</reference>
<dbReference type="EMBL" id="GGEC01011598">
    <property type="protein sequence ID" value="MBW92081.1"/>
    <property type="molecule type" value="Transcribed_RNA"/>
</dbReference>